<dbReference type="SUPFAM" id="SSF56281">
    <property type="entry name" value="Metallo-hydrolase/oxidoreductase"/>
    <property type="match status" value="1"/>
</dbReference>
<feature type="domain" description="Metallo-beta-lactamase" evidence="1">
    <location>
        <begin position="46"/>
        <end position="223"/>
    </location>
</feature>
<dbReference type="AlphaFoldDB" id="A0A381N8I9"/>
<protein>
    <recommendedName>
        <fullName evidence="1">Metallo-beta-lactamase domain-containing protein</fullName>
    </recommendedName>
</protein>
<reference evidence="2" key="1">
    <citation type="submission" date="2018-05" db="EMBL/GenBank/DDBJ databases">
        <authorList>
            <person name="Lanie J.A."/>
            <person name="Ng W.-L."/>
            <person name="Kazmierczak K.M."/>
            <person name="Andrzejewski T.M."/>
            <person name="Davidsen T.M."/>
            <person name="Wayne K.J."/>
            <person name="Tettelin H."/>
            <person name="Glass J.I."/>
            <person name="Rusch D."/>
            <person name="Podicherti R."/>
            <person name="Tsui H.-C.T."/>
            <person name="Winkler M.E."/>
        </authorList>
    </citation>
    <scope>NUCLEOTIDE SEQUENCE</scope>
</reference>
<dbReference type="CDD" id="cd16279">
    <property type="entry name" value="metallo-hydrolase-like_MBL-fold"/>
    <property type="match status" value="1"/>
</dbReference>
<gene>
    <name evidence="2" type="ORF">METZ01_LOCUS3785</name>
</gene>
<dbReference type="InterPro" id="IPR001279">
    <property type="entry name" value="Metallo-B-lactamas"/>
</dbReference>
<dbReference type="PANTHER" id="PTHR42663:SF6">
    <property type="entry name" value="HYDROLASE C777.06C-RELATED"/>
    <property type="match status" value="1"/>
</dbReference>
<dbReference type="Pfam" id="PF12706">
    <property type="entry name" value="Lactamase_B_2"/>
    <property type="match status" value="1"/>
</dbReference>
<evidence type="ECO:0000259" key="1">
    <source>
        <dbReference type="Pfam" id="PF12706"/>
    </source>
</evidence>
<proteinExistence type="predicted"/>
<dbReference type="InterPro" id="IPR036866">
    <property type="entry name" value="RibonucZ/Hydroxyglut_hydro"/>
</dbReference>
<organism evidence="2">
    <name type="scientific">marine metagenome</name>
    <dbReference type="NCBI Taxonomy" id="408172"/>
    <lineage>
        <taxon>unclassified sequences</taxon>
        <taxon>metagenomes</taxon>
        <taxon>ecological metagenomes</taxon>
    </lineage>
</organism>
<name>A0A381N8I9_9ZZZZ</name>
<dbReference type="Gene3D" id="3.60.15.10">
    <property type="entry name" value="Ribonuclease Z/Hydroxyacylglutathione hydrolase-like"/>
    <property type="match status" value="1"/>
</dbReference>
<sequence>MKVKFLGTGTSQGIPVIGCECNICKSKNKKDIRLRSSIYINHKNLNFIIDTGPDFRQQVLNNNIKKIDFVLYTHAHRDHTSGIDELRSFNFLQKKSIKAFGNNYLVNQLKNDFSYIFSGIKYPGLPKIDLKTINKDFVYKKLKIIPIKVNHHKLEVLGYRIKDFTYITDANFISNIELNKINNSKILVLNCLQIDKHISHFNLEEAIDVVKKLKIKKTYFTHISHNLGKHNKLNKLLPKNISLAYDGLEIDL</sequence>
<dbReference type="PANTHER" id="PTHR42663">
    <property type="entry name" value="HYDROLASE C777.06C-RELATED-RELATED"/>
    <property type="match status" value="1"/>
</dbReference>
<accession>A0A381N8I9</accession>
<dbReference type="EMBL" id="UINC01000197">
    <property type="protein sequence ID" value="SUZ50931.1"/>
    <property type="molecule type" value="Genomic_DNA"/>
</dbReference>
<evidence type="ECO:0000313" key="2">
    <source>
        <dbReference type="EMBL" id="SUZ50931.1"/>
    </source>
</evidence>